<keyword evidence="7 12" id="KW-0808">Transferase</keyword>
<dbReference type="Proteomes" id="UP000267408">
    <property type="component" value="Unassembled WGS sequence"/>
</dbReference>
<keyword evidence="8" id="KW-0949">S-adenosyl-L-methionine</keyword>
<evidence type="ECO:0000256" key="7">
    <source>
        <dbReference type="ARBA" id="ARBA00022679"/>
    </source>
</evidence>
<dbReference type="EMBL" id="RJVJ01000001">
    <property type="protein sequence ID" value="ROR42962.1"/>
    <property type="molecule type" value="Genomic_DNA"/>
</dbReference>
<evidence type="ECO:0000256" key="5">
    <source>
        <dbReference type="ARBA" id="ARBA00022490"/>
    </source>
</evidence>
<evidence type="ECO:0000256" key="10">
    <source>
        <dbReference type="ARBA" id="ARBA00031323"/>
    </source>
</evidence>
<proteinExistence type="inferred from homology"/>
<dbReference type="PANTHER" id="PTHR11579:SF0">
    <property type="entry name" value="PROTEIN-L-ISOASPARTATE(D-ASPARTATE) O-METHYLTRANSFERASE"/>
    <property type="match status" value="1"/>
</dbReference>
<dbReference type="NCBIfam" id="TIGR04364">
    <property type="entry name" value="methyltran_FxLD"/>
    <property type="match status" value="1"/>
</dbReference>
<dbReference type="GO" id="GO:0032259">
    <property type="term" value="P:methylation"/>
    <property type="evidence" value="ECO:0007669"/>
    <property type="project" value="UniProtKB-KW"/>
</dbReference>
<evidence type="ECO:0000256" key="6">
    <source>
        <dbReference type="ARBA" id="ARBA00022603"/>
    </source>
</evidence>
<evidence type="ECO:0000256" key="8">
    <source>
        <dbReference type="ARBA" id="ARBA00022691"/>
    </source>
</evidence>
<keyword evidence="5" id="KW-0963">Cytoplasm</keyword>
<dbReference type="RefSeq" id="WP_123553668.1">
    <property type="nucleotide sequence ID" value="NZ_RJVJ01000001.1"/>
</dbReference>
<keyword evidence="6 12" id="KW-0489">Methyltransferase</keyword>
<sequence>MTATAETTGQSSPEQLRTAMVEALRSGGAVRTDWVAAALLAVPRHVFAPEVPLAEAYEPERALVTKRDGYGLAVSSVSAARIQAQMLEQADVRPGMRVLEVGSGGYNAALLAELVGREGEVVTVDIDPFVTERAQKYLAEAGYGRVRVVLADGSEPVEGGPFDRIVVTVGAWDLPPAWTGALVEGGTITVPLRMHGLTRSIAFRREGERLVSVSATVSGFVKIRGTDAHDEFLVLPRGTKEIGLRFDELERPDTSRLGGALETPRAEWWSGVTIGNQEPFDSLYLRLASVLPGFGLMSVDPELDTGTVAPANRMACPAIVEGDSLAYLALRKITDDPATFEFGAHGFGPEGGPLAALINTEVRNWDREHRNGDGPVFTAQPIGTPNDELPDGLVVDKTHVRLTISWPQSAARSCTTDL</sequence>
<organism evidence="12 13">
    <name type="scientific">Kitasatospora cineracea</name>
    <dbReference type="NCBI Taxonomy" id="88074"/>
    <lineage>
        <taxon>Bacteria</taxon>
        <taxon>Bacillati</taxon>
        <taxon>Actinomycetota</taxon>
        <taxon>Actinomycetes</taxon>
        <taxon>Kitasatosporales</taxon>
        <taxon>Streptomycetaceae</taxon>
        <taxon>Kitasatospora</taxon>
    </lineage>
</organism>
<dbReference type="Pfam" id="PF01135">
    <property type="entry name" value="PCMT"/>
    <property type="match status" value="1"/>
</dbReference>
<dbReference type="SUPFAM" id="SSF53335">
    <property type="entry name" value="S-adenosyl-L-methionine-dependent methyltransferases"/>
    <property type="match status" value="1"/>
</dbReference>
<dbReference type="InterPro" id="IPR000682">
    <property type="entry name" value="PCMT"/>
</dbReference>
<protein>
    <recommendedName>
        <fullName evidence="4">Protein-L-isoaspartate O-methyltransferase</fullName>
        <ecNumber evidence="3">2.1.1.77</ecNumber>
    </recommendedName>
    <alternativeName>
        <fullName evidence="11">L-isoaspartyl protein carboxyl methyltransferase</fullName>
    </alternativeName>
    <alternativeName>
        <fullName evidence="9">Protein L-isoaspartyl methyltransferase</fullName>
    </alternativeName>
    <alternativeName>
        <fullName evidence="10">Protein-beta-aspartate methyltransferase</fullName>
    </alternativeName>
</protein>
<evidence type="ECO:0000256" key="4">
    <source>
        <dbReference type="ARBA" id="ARBA00013346"/>
    </source>
</evidence>
<evidence type="ECO:0000313" key="13">
    <source>
        <dbReference type="Proteomes" id="UP000267408"/>
    </source>
</evidence>
<evidence type="ECO:0000256" key="9">
    <source>
        <dbReference type="ARBA" id="ARBA00030757"/>
    </source>
</evidence>
<evidence type="ECO:0000256" key="11">
    <source>
        <dbReference type="ARBA" id="ARBA00031350"/>
    </source>
</evidence>
<dbReference type="GO" id="GO:0005737">
    <property type="term" value="C:cytoplasm"/>
    <property type="evidence" value="ECO:0007669"/>
    <property type="project" value="UniProtKB-SubCell"/>
</dbReference>
<evidence type="ECO:0000313" key="12">
    <source>
        <dbReference type="EMBL" id="ROR42962.1"/>
    </source>
</evidence>
<dbReference type="GO" id="GO:0004719">
    <property type="term" value="F:protein-L-isoaspartate (D-aspartate) O-methyltransferase activity"/>
    <property type="evidence" value="ECO:0007669"/>
    <property type="project" value="UniProtKB-EC"/>
</dbReference>
<dbReference type="AlphaFoldDB" id="A0A8G1UJQ7"/>
<name>A0A8G1UJQ7_9ACTN</name>
<accession>A0A8G1UJQ7</accession>
<comment type="subcellular location">
    <subcellularLocation>
        <location evidence="1">Cytoplasm</location>
    </subcellularLocation>
</comment>
<dbReference type="PANTHER" id="PTHR11579">
    <property type="entry name" value="PROTEIN-L-ISOASPARTATE O-METHYLTRANSFERASE"/>
    <property type="match status" value="1"/>
</dbReference>
<dbReference type="EC" id="2.1.1.77" evidence="3"/>
<dbReference type="OrthoDB" id="4035289at2"/>
<dbReference type="Gene3D" id="3.40.50.150">
    <property type="entry name" value="Vaccinia Virus protein VP39"/>
    <property type="match status" value="1"/>
</dbReference>
<evidence type="ECO:0000256" key="1">
    <source>
        <dbReference type="ARBA" id="ARBA00004496"/>
    </source>
</evidence>
<comment type="caution">
    <text evidence="12">The sequence shown here is derived from an EMBL/GenBank/DDBJ whole genome shotgun (WGS) entry which is preliminary data.</text>
</comment>
<evidence type="ECO:0000256" key="3">
    <source>
        <dbReference type="ARBA" id="ARBA00011890"/>
    </source>
</evidence>
<gene>
    <name evidence="12" type="ORF">EDD39_1097</name>
</gene>
<comment type="similarity">
    <text evidence="2">Belongs to the methyltransferase superfamily. L-isoaspartyl/D-aspartyl protein methyltransferase family.</text>
</comment>
<reference evidence="12 13" key="1">
    <citation type="submission" date="2018-11" db="EMBL/GenBank/DDBJ databases">
        <title>Sequencing the genomes of 1000 actinobacteria strains.</title>
        <authorList>
            <person name="Klenk H.-P."/>
        </authorList>
    </citation>
    <scope>NUCLEOTIDE SEQUENCE [LARGE SCALE GENOMIC DNA]</scope>
    <source>
        <strain evidence="12 13">DSM 44780</strain>
    </source>
</reference>
<dbReference type="CDD" id="cd02440">
    <property type="entry name" value="AdoMet_MTases"/>
    <property type="match status" value="1"/>
</dbReference>
<dbReference type="InterPro" id="IPR029063">
    <property type="entry name" value="SAM-dependent_MTases_sf"/>
</dbReference>
<dbReference type="InterPro" id="IPR027573">
    <property type="entry name" value="Methyltran_FxLD"/>
</dbReference>
<evidence type="ECO:0000256" key="2">
    <source>
        <dbReference type="ARBA" id="ARBA00005369"/>
    </source>
</evidence>